<dbReference type="Proteomes" id="UP000813427">
    <property type="component" value="Unassembled WGS sequence"/>
</dbReference>
<dbReference type="PROSITE" id="PS00455">
    <property type="entry name" value="AMP_BINDING"/>
    <property type="match status" value="1"/>
</dbReference>
<feature type="domain" description="AMP-dependent synthetase/ligase" evidence="2">
    <location>
        <begin position="73"/>
        <end position="383"/>
    </location>
</feature>
<dbReference type="OrthoDB" id="6614653at2759"/>
<dbReference type="Gene3D" id="3.40.50.12780">
    <property type="entry name" value="N-terminal domain of ligase-like"/>
    <property type="match status" value="1"/>
</dbReference>
<dbReference type="InterPro" id="IPR000873">
    <property type="entry name" value="AMP-dep_synth/lig_dom"/>
</dbReference>
<dbReference type="AlphaFoldDB" id="A0A8K0RPI2"/>
<dbReference type="GO" id="GO:0006631">
    <property type="term" value="P:fatty acid metabolic process"/>
    <property type="evidence" value="ECO:0007669"/>
    <property type="project" value="TreeGrafter"/>
</dbReference>
<dbReference type="GO" id="GO:0031956">
    <property type="term" value="F:medium-chain fatty acid-CoA ligase activity"/>
    <property type="evidence" value="ECO:0007669"/>
    <property type="project" value="TreeGrafter"/>
</dbReference>
<evidence type="ECO:0000256" key="1">
    <source>
        <dbReference type="ARBA" id="ARBA00006432"/>
    </source>
</evidence>
<keyword evidence="4" id="KW-1185">Reference proteome</keyword>
<name>A0A8K0RPI2_9HYPO</name>
<dbReference type="Gene3D" id="3.30.300.30">
    <property type="match status" value="1"/>
</dbReference>
<gene>
    <name evidence="3" type="ORF">BKA59DRAFT_515684</name>
</gene>
<dbReference type="EMBL" id="JAGPXF010000006">
    <property type="protein sequence ID" value="KAH7239411.1"/>
    <property type="molecule type" value="Genomic_DNA"/>
</dbReference>
<dbReference type="InterPro" id="IPR020845">
    <property type="entry name" value="AMP-binding_CS"/>
</dbReference>
<dbReference type="PANTHER" id="PTHR43201:SF8">
    <property type="entry name" value="ACYL-COA SYNTHETASE FAMILY MEMBER 3"/>
    <property type="match status" value="1"/>
</dbReference>
<protein>
    <recommendedName>
        <fullName evidence="2">AMP-dependent synthetase/ligase domain-containing protein</fullName>
    </recommendedName>
</protein>
<evidence type="ECO:0000259" key="2">
    <source>
        <dbReference type="Pfam" id="PF00501"/>
    </source>
</evidence>
<sequence length="558" mass="62175">MPLTRPYQLPMEPIFKRLIENSKSITDVIVDDPTCNVRADYLKLLQDIVTLREQLYESLPDGLFDERGIIHESSPYILIASPGNYEFIVATFAILAVGGAVVPIAPGVLPEEAMHFLQDTKSSVLLTSRPCWDRGAAVHEHARSQGYNLNVVPISSKTWDTQEASEVEINPDLTIDQSRPSLVLYTSGTTGLPKGVVQLRPYFAHGYGTSSTDLFLTHRPVHWIGGLRSIINLVVSGTRQEMIESNEVAIWERLRQRGVTMLCCVIPMWCRLQQHYYDVLSHLPQAKLEEYLQGARTLRVARVGGAAPMPSLLRFWRDTIGIPLEVTYGCTETGGPGMMTDSSCDRELEVSLGKPEPGVDVKLSKGDEGEILIRSSFLFSGYLGAEVKTKESLTPDGFFKTGDYGRRVGDQYVMEGRVSTDFVRFHGFKVSIIEVETRLTELSFITEACIVSIPDRDASTRVAALVRFRSGFVGNLGTIRNALSERLAQYKLPTALRVLAPDEDIPATVIGKIIRRKVVQQYFASTGDYELPPSVEIWDISQKAQRVKAWDWDGLQGC</sequence>
<proteinExistence type="inferred from homology"/>
<organism evidence="3 4">
    <name type="scientific">Fusarium tricinctum</name>
    <dbReference type="NCBI Taxonomy" id="61284"/>
    <lineage>
        <taxon>Eukaryota</taxon>
        <taxon>Fungi</taxon>
        <taxon>Dikarya</taxon>
        <taxon>Ascomycota</taxon>
        <taxon>Pezizomycotina</taxon>
        <taxon>Sordariomycetes</taxon>
        <taxon>Hypocreomycetidae</taxon>
        <taxon>Hypocreales</taxon>
        <taxon>Nectriaceae</taxon>
        <taxon>Fusarium</taxon>
        <taxon>Fusarium tricinctum species complex</taxon>
    </lineage>
</organism>
<evidence type="ECO:0000313" key="3">
    <source>
        <dbReference type="EMBL" id="KAH7239411.1"/>
    </source>
</evidence>
<reference evidence="3" key="1">
    <citation type="journal article" date="2021" name="Nat. Commun.">
        <title>Genetic determinants of endophytism in the Arabidopsis root mycobiome.</title>
        <authorList>
            <person name="Mesny F."/>
            <person name="Miyauchi S."/>
            <person name="Thiergart T."/>
            <person name="Pickel B."/>
            <person name="Atanasova L."/>
            <person name="Karlsson M."/>
            <person name="Huettel B."/>
            <person name="Barry K.W."/>
            <person name="Haridas S."/>
            <person name="Chen C."/>
            <person name="Bauer D."/>
            <person name="Andreopoulos W."/>
            <person name="Pangilinan J."/>
            <person name="LaButti K."/>
            <person name="Riley R."/>
            <person name="Lipzen A."/>
            <person name="Clum A."/>
            <person name="Drula E."/>
            <person name="Henrissat B."/>
            <person name="Kohler A."/>
            <person name="Grigoriev I.V."/>
            <person name="Martin F.M."/>
            <person name="Hacquard S."/>
        </authorList>
    </citation>
    <scope>NUCLEOTIDE SEQUENCE</scope>
    <source>
        <strain evidence="3">MPI-SDFR-AT-0068</strain>
    </source>
</reference>
<dbReference type="SUPFAM" id="SSF56801">
    <property type="entry name" value="Acetyl-CoA synthetase-like"/>
    <property type="match status" value="1"/>
</dbReference>
<evidence type="ECO:0000313" key="4">
    <source>
        <dbReference type="Proteomes" id="UP000813427"/>
    </source>
</evidence>
<dbReference type="InterPro" id="IPR045851">
    <property type="entry name" value="AMP-bd_C_sf"/>
</dbReference>
<dbReference type="PANTHER" id="PTHR43201">
    <property type="entry name" value="ACYL-COA SYNTHETASE"/>
    <property type="match status" value="1"/>
</dbReference>
<comment type="similarity">
    <text evidence="1">Belongs to the ATP-dependent AMP-binding enzyme family.</text>
</comment>
<accession>A0A8K0RPI2</accession>
<comment type="caution">
    <text evidence="3">The sequence shown here is derived from an EMBL/GenBank/DDBJ whole genome shotgun (WGS) entry which is preliminary data.</text>
</comment>
<dbReference type="Pfam" id="PF00501">
    <property type="entry name" value="AMP-binding"/>
    <property type="match status" value="1"/>
</dbReference>
<dbReference type="InterPro" id="IPR042099">
    <property type="entry name" value="ANL_N_sf"/>
</dbReference>